<feature type="transmembrane region" description="Helical" evidence="8">
    <location>
        <begin position="65"/>
        <end position="89"/>
    </location>
</feature>
<dbReference type="PROSITE" id="PS00282">
    <property type="entry name" value="KAZAL_1"/>
    <property type="match status" value="1"/>
</dbReference>
<dbReference type="RefSeq" id="XP_006816243.1">
    <property type="nucleotide sequence ID" value="XM_006816180.1"/>
</dbReference>
<feature type="transmembrane region" description="Helical" evidence="8">
    <location>
        <begin position="555"/>
        <end position="575"/>
    </location>
</feature>
<keyword evidence="4 8" id="KW-0812">Transmembrane</keyword>
<protein>
    <submittedName>
        <fullName evidence="12">Uncharacterized protein LOC100373166</fullName>
    </submittedName>
</protein>
<feature type="transmembrane region" description="Helical" evidence="8">
    <location>
        <begin position="208"/>
        <end position="232"/>
    </location>
</feature>
<evidence type="ECO:0000256" key="7">
    <source>
        <dbReference type="ARBA" id="ARBA00023157"/>
    </source>
</evidence>
<keyword evidence="11" id="KW-1185">Reference proteome</keyword>
<evidence type="ECO:0000313" key="11">
    <source>
        <dbReference type="Proteomes" id="UP000694865"/>
    </source>
</evidence>
<feature type="transmembrane region" description="Helical" evidence="8">
    <location>
        <begin position="916"/>
        <end position="940"/>
    </location>
</feature>
<comment type="subcellular location">
    <subcellularLocation>
        <location evidence="1">Cell membrane</location>
        <topology evidence="1">Multi-pass membrane protein</topology>
    </subcellularLocation>
</comment>
<dbReference type="Pfam" id="PF03137">
    <property type="entry name" value="OATP"/>
    <property type="match status" value="2"/>
</dbReference>
<feature type="transmembrane region" description="Helical" evidence="8">
    <location>
        <begin position="428"/>
        <end position="446"/>
    </location>
</feature>
<dbReference type="InterPro" id="IPR002350">
    <property type="entry name" value="Kazal_dom"/>
</dbReference>
<dbReference type="Gene3D" id="3.30.60.30">
    <property type="match status" value="2"/>
</dbReference>
<feature type="transmembrane region" description="Helical" evidence="8">
    <location>
        <begin position="691"/>
        <end position="714"/>
    </location>
</feature>
<feature type="domain" description="Kazal-like" evidence="10">
    <location>
        <begin position="1125"/>
        <end position="1174"/>
    </location>
</feature>
<evidence type="ECO:0000313" key="12">
    <source>
        <dbReference type="RefSeq" id="XP_006816243.1"/>
    </source>
</evidence>
<reference evidence="12" key="1">
    <citation type="submission" date="2025-08" db="UniProtKB">
        <authorList>
            <consortium name="RefSeq"/>
        </authorList>
    </citation>
    <scope>IDENTIFICATION</scope>
    <source>
        <tissue evidence="12">Testes</tissue>
    </source>
</reference>
<feature type="transmembrane region" description="Helical" evidence="8">
    <location>
        <begin position="1248"/>
        <end position="1270"/>
    </location>
</feature>
<evidence type="ECO:0000256" key="3">
    <source>
        <dbReference type="ARBA" id="ARBA00022475"/>
    </source>
</evidence>
<feature type="transmembrane region" description="Helical" evidence="8">
    <location>
        <begin position="295"/>
        <end position="315"/>
    </location>
</feature>
<feature type="transmembrane region" description="Helical" evidence="8">
    <location>
        <begin position="836"/>
        <end position="857"/>
    </location>
</feature>
<evidence type="ECO:0000256" key="4">
    <source>
        <dbReference type="ARBA" id="ARBA00022692"/>
    </source>
</evidence>
<gene>
    <name evidence="12" type="primary">LOC100373166</name>
</gene>
<dbReference type="InterPro" id="IPR004156">
    <property type="entry name" value="OATP"/>
</dbReference>
<feature type="transmembrane region" description="Helical" evidence="8">
    <location>
        <begin position="392"/>
        <end position="416"/>
    </location>
</feature>
<dbReference type="InterPro" id="IPR020846">
    <property type="entry name" value="MFS_dom"/>
</dbReference>
<evidence type="ECO:0000259" key="10">
    <source>
        <dbReference type="PROSITE" id="PS51465"/>
    </source>
</evidence>
<sequence>MKEPTTNASVSEPLMEKILTDVTLHPKILKENDGTESRDKSATSCGIFGFHPVCLQRFSTINTYYVLHLLTVLTFSFGMSVTIVSITGLQKRYGLSSGFMGLYNMLRDIVDIVSVVVVTYFGGRPNSHRPRWVAAGLFVCAFGFLVKSATQFVSPPYDYEQLRFQKDEAGSSELCSSANFNYSHNLYDDARCKDVSSHGSVVPIGSEAVILLLISNAIIGVGNTPIFTLGIAHIDDNVSKKRSPLYMGVFFATFCIGPVIGMPMASYFTNLYVDFYRVENVAIDPSDPRWVGAWWLGYIVIALMMTVISCMLLLVPKRPSNTNCGIKKDPPKTEKASHGKKLKDYSRTLVRLICNMTLVCIILARTSIYAFYGGVAMFYGKYIEEQFRVTTALSGILMAGCLIAPACFGFLVFGSVLRRWNPTIIQMAKLVVALAIGTSIVPVLLLKLGCDPEQFAGVTTSHHHSPFFAPDDTSINQLKTSCNSQCACSANYDPVCASDNITYYSPCYAGCTQASGNKTFTECQCALEDHNWDNATFIVEGVATSGMCGEPCQNMLIAFITLNASMSLMMSGIMVTEMMIILRNMDALCERIRHYPKIIVNCKTLWAVLTRPPFIVGQCGLAIQKYQAEMEITENNIDGGNRRIGKEQLINENGNEKKESDDDIKVIDPDMMCGIGRWQPKFLQCFANIKCVFFLFCTANFLFSFSFSVFISTITSIQKRYALPSLFFGLNATLFDSATLLSVLFVAYLGGRPGSHRPRWVGIGLVLGAISLSSISLNHFMSSPYEYGKVDLKSNITTLCSEEYDYMKVNRSLTDCSSDSARAAESDSVRMAVMMLLGHTLAGICYTPLVVLTPTYLDDFIGKKKSPLYLGIFYAMYSLGPVVGFPFSSIFVSIYVDVGRVDLTTVDLTPDDARWVGAWWLGFIVEGILTLMVAIPLLFAPKKLALSKDKLNDVMQERKHEISLKNNDGDDDENAAGQEALKRIKEFPKALGRLFTNLSLISIAIAYGLEVAIISGLVTFATKYTEVQFRISATMSANITGVGLVISSTIGTLLGGYFLRRFKPDLVTTVKYVVIIAILNVFLPIPLLFLGCNNEEFAGVTIPYQERNIVTVNDTWESEDLWPDSPLVSPCNIYCDCTDSRYDPVCGSDGITYFSSCFAGCTETATHKNFSSCSCINPGTSVLSEQTAQIGICGWQCTSMLILFTVVIFIESLIASLPLTAFVIITFRCVAPADKPFALGIRQLFAQVLGWVPTPIYMGIIIDSTCLLWSQSQCSEFSTCWQYDLFDYRYKLFTFQIVLKILALLMYTICWQSLKRKEEKGTLLEIRDVNLNLNTDNAEVVYL</sequence>
<feature type="transmembrane region" description="Helical" evidence="8">
    <location>
        <begin position="726"/>
        <end position="748"/>
    </location>
</feature>
<dbReference type="PROSITE" id="PS51465">
    <property type="entry name" value="KAZAL_2"/>
    <property type="match status" value="2"/>
</dbReference>
<dbReference type="PROSITE" id="PS50850">
    <property type="entry name" value="MFS"/>
    <property type="match status" value="1"/>
</dbReference>
<feature type="transmembrane region" description="Helical" evidence="8">
    <location>
        <begin position="1072"/>
        <end position="1091"/>
    </location>
</feature>
<organism evidence="11 12">
    <name type="scientific">Saccoglossus kowalevskii</name>
    <name type="common">Acorn worm</name>
    <dbReference type="NCBI Taxonomy" id="10224"/>
    <lineage>
        <taxon>Eukaryota</taxon>
        <taxon>Metazoa</taxon>
        <taxon>Hemichordata</taxon>
        <taxon>Enteropneusta</taxon>
        <taxon>Harrimaniidae</taxon>
        <taxon>Saccoglossus</taxon>
    </lineage>
</organism>
<dbReference type="NCBIfam" id="TIGR00805">
    <property type="entry name" value="oat"/>
    <property type="match status" value="2"/>
</dbReference>
<feature type="transmembrane region" description="Helical" evidence="8">
    <location>
        <begin position="101"/>
        <end position="121"/>
    </location>
</feature>
<feature type="domain" description="Major facilitator superfamily (MFS) profile" evidence="9">
    <location>
        <begin position="692"/>
        <end position="1315"/>
    </location>
</feature>
<feature type="transmembrane region" description="Helical" evidence="8">
    <location>
        <begin position="760"/>
        <end position="781"/>
    </location>
</feature>
<keyword evidence="6 8" id="KW-0472">Membrane</keyword>
<dbReference type="PANTHER" id="PTHR11388">
    <property type="entry name" value="ORGANIC ANION TRANSPORTER"/>
    <property type="match status" value="1"/>
</dbReference>
<evidence type="ECO:0000259" key="9">
    <source>
        <dbReference type="PROSITE" id="PS50850"/>
    </source>
</evidence>
<accession>A0ABM0M8A2</accession>
<feature type="transmembrane region" description="Helical" evidence="8">
    <location>
        <begin position="1039"/>
        <end position="1060"/>
    </location>
</feature>
<dbReference type="CDD" id="cd17336">
    <property type="entry name" value="MFS_SLCO_OATP"/>
    <property type="match status" value="2"/>
</dbReference>
<feature type="transmembrane region" description="Helical" evidence="8">
    <location>
        <begin position="869"/>
        <end position="896"/>
    </location>
</feature>
<keyword evidence="7" id="KW-1015">Disulfide bond</keyword>
<keyword evidence="5 8" id="KW-1133">Transmembrane helix</keyword>
<feature type="transmembrane region" description="Helical" evidence="8">
    <location>
        <begin position="1200"/>
        <end position="1227"/>
    </location>
</feature>
<evidence type="ECO:0000256" key="1">
    <source>
        <dbReference type="ARBA" id="ARBA00004651"/>
    </source>
</evidence>
<evidence type="ECO:0000256" key="6">
    <source>
        <dbReference type="ARBA" id="ARBA00023136"/>
    </source>
</evidence>
<dbReference type="GeneID" id="100373166"/>
<proteinExistence type="inferred from homology"/>
<dbReference type="Gene3D" id="1.20.1250.20">
    <property type="entry name" value="MFS general substrate transporter like domains"/>
    <property type="match status" value="2"/>
</dbReference>
<dbReference type="SUPFAM" id="SSF103473">
    <property type="entry name" value="MFS general substrate transporter"/>
    <property type="match status" value="2"/>
</dbReference>
<feature type="transmembrane region" description="Helical" evidence="8">
    <location>
        <begin position="994"/>
        <end position="1019"/>
    </location>
</feature>
<dbReference type="Pfam" id="PF07648">
    <property type="entry name" value="Kazal_2"/>
    <property type="match status" value="2"/>
</dbReference>
<evidence type="ECO:0000256" key="2">
    <source>
        <dbReference type="ARBA" id="ARBA00009657"/>
    </source>
</evidence>
<dbReference type="InterPro" id="IPR036259">
    <property type="entry name" value="MFS_trans_sf"/>
</dbReference>
<dbReference type="SMART" id="SM00280">
    <property type="entry name" value="KAZAL"/>
    <property type="match status" value="2"/>
</dbReference>
<feature type="transmembrane region" description="Helical" evidence="8">
    <location>
        <begin position="349"/>
        <end position="372"/>
    </location>
</feature>
<keyword evidence="3" id="KW-1003">Cell membrane</keyword>
<feature type="transmembrane region" description="Helical" evidence="8">
    <location>
        <begin position="244"/>
        <end position="268"/>
    </location>
</feature>
<feature type="transmembrane region" description="Helical" evidence="8">
    <location>
        <begin position="1290"/>
        <end position="1310"/>
    </location>
</feature>
<evidence type="ECO:0000256" key="5">
    <source>
        <dbReference type="ARBA" id="ARBA00022989"/>
    </source>
</evidence>
<dbReference type="PANTHER" id="PTHR11388:SF157">
    <property type="entry name" value="SOLUTE CARRIER ORGANIC ANION TRANSPORTER FAMILY MEMBER 2A1-LIKE"/>
    <property type="match status" value="1"/>
</dbReference>
<dbReference type="InterPro" id="IPR036058">
    <property type="entry name" value="Kazal_dom_sf"/>
</dbReference>
<dbReference type="Proteomes" id="UP000694865">
    <property type="component" value="Unplaced"/>
</dbReference>
<evidence type="ECO:0000256" key="8">
    <source>
        <dbReference type="SAM" id="Phobius"/>
    </source>
</evidence>
<feature type="domain" description="Kazal-like" evidence="10">
    <location>
        <begin position="476"/>
        <end position="524"/>
    </location>
</feature>
<dbReference type="SUPFAM" id="SSF100895">
    <property type="entry name" value="Kazal-type serine protease inhibitors"/>
    <property type="match status" value="2"/>
</dbReference>
<comment type="similarity">
    <text evidence="2">Belongs to the organo anion transporter (TC 2.A.60) family.</text>
</comment>
<feature type="transmembrane region" description="Helical" evidence="8">
    <location>
        <begin position="133"/>
        <end position="153"/>
    </location>
</feature>
<name>A0ABM0M8A2_SACKO</name>